<organism evidence="1 2">
    <name type="scientific">Marinobacter iranensis</name>
    <dbReference type="NCBI Taxonomy" id="2962607"/>
    <lineage>
        <taxon>Bacteria</taxon>
        <taxon>Pseudomonadati</taxon>
        <taxon>Pseudomonadota</taxon>
        <taxon>Gammaproteobacteria</taxon>
        <taxon>Pseudomonadales</taxon>
        <taxon>Marinobacteraceae</taxon>
        <taxon>Marinobacter</taxon>
    </lineage>
</organism>
<name>A0ABT5YJ87_9GAMM</name>
<proteinExistence type="predicted"/>
<gene>
    <name evidence="1" type="ORF">NLU14_22920</name>
</gene>
<dbReference type="EMBL" id="JANCMW010000416">
    <property type="protein sequence ID" value="MDF0753085.1"/>
    <property type="molecule type" value="Genomic_DNA"/>
</dbReference>
<evidence type="ECO:0000313" key="1">
    <source>
        <dbReference type="EMBL" id="MDF0753085.1"/>
    </source>
</evidence>
<feature type="non-terminal residue" evidence="1">
    <location>
        <position position="78"/>
    </location>
</feature>
<dbReference type="Proteomes" id="UP001143391">
    <property type="component" value="Unassembled WGS sequence"/>
</dbReference>
<keyword evidence="2" id="KW-1185">Reference proteome</keyword>
<feature type="non-terminal residue" evidence="1">
    <location>
        <position position="1"/>
    </location>
</feature>
<comment type="caution">
    <text evidence="1">The sequence shown here is derived from an EMBL/GenBank/DDBJ whole genome shotgun (WGS) entry which is preliminary data.</text>
</comment>
<evidence type="ECO:0000313" key="2">
    <source>
        <dbReference type="Proteomes" id="UP001143391"/>
    </source>
</evidence>
<sequence>FAKEFVLFCRNHGARKSSLLGQVSLMTFPGIARMISPKTTAPSLIDPQFAKRSGVFERMEPYGPSLWGSQLQNAYDVR</sequence>
<accession>A0ABT5YJ87</accession>
<dbReference type="RefSeq" id="WP_275710946.1">
    <property type="nucleotide sequence ID" value="NZ_JANCMW010000416.1"/>
</dbReference>
<reference evidence="1" key="1">
    <citation type="submission" date="2022-07" db="EMBL/GenBank/DDBJ databases">
        <title>Marinobacter iranensis a new bacterium isolate from a hipersaline lake in Iran.</title>
        <authorList>
            <person name="Mohammad A.M.A."/>
            <person name="Cristina S.-P."/>
            <person name="Antonio V."/>
        </authorList>
    </citation>
    <scope>NUCLEOTIDE SEQUENCE</scope>
    <source>
        <strain evidence="1">71-i</strain>
    </source>
</reference>
<protein>
    <submittedName>
        <fullName evidence="1">Uncharacterized protein</fullName>
    </submittedName>
</protein>